<feature type="chain" id="PRO_5037480145" description="DUF4142 domain-containing protein" evidence="1">
    <location>
        <begin position="19"/>
        <end position="167"/>
    </location>
</feature>
<dbReference type="Pfam" id="PF13628">
    <property type="entry name" value="DUF4142"/>
    <property type="match status" value="1"/>
</dbReference>
<evidence type="ECO:0000256" key="1">
    <source>
        <dbReference type="SAM" id="SignalP"/>
    </source>
</evidence>
<dbReference type="InterPro" id="IPR025419">
    <property type="entry name" value="DUF4142"/>
</dbReference>
<feature type="signal peptide" evidence="1">
    <location>
        <begin position="1"/>
        <end position="18"/>
    </location>
</feature>
<evidence type="ECO:0000313" key="3">
    <source>
        <dbReference type="EMBL" id="GGJ65204.1"/>
    </source>
</evidence>
<dbReference type="Proteomes" id="UP000635726">
    <property type="component" value="Unassembled WGS sequence"/>
</dbReference>
<dbReference type="PANTHER" id="PTHR38593:SF1">
    <property type="entry name" value="BLR2558 PROTEIN"/>
    <property type="match status" value="1"/>
</dbReference>
<dbReference type="Gene3D" id="1.20.1260.10">
    <property type="match status" value="1"/>
</dbReference>
<organism evidence="3 4">
    <name type="scientific">Deinococcus aquiradiocola</name>
    <dbReference type="NCBI Taxonomy" id="393059"/>
    <lineage>
        <taxon>Bacteria</taxon>
        <taxon>Thermotogati</taxon>
        <taxon>Deinococcota</taxon>
        <taxon>Deinococci</taxon>
        <taxon>Deinococcales</taxon>
        <taxon>Deinococcaceae</taxon>
        <taxon>Deinococcus</taxon>
    </lineage>
</organism>
<protein>
    <recommendedName>
        <fullName evidence="2">DUF4142 domain-containing protein</fullName>
    </recommendedName>
</protein>
<keyword evidence="4" id="KW-1185">Reference proteome</keyword>
<reference evidence="3" key="1">
    <citation type="journal article" date="2014" name="Int. J. Syst. Evol. Microbiol.">
        <title>Complete genome sequence of Corynebacterium casei LMG S-19264T (=DSM 44701T), isolated from a smear-ripened cheese.</title>
        <authorList>
            <consortium name="US DOE Joint Genome Institute (JGI-PGF)"/>
            <person name="Walter F."/>
            <person name="Albersmeier A."/>
            <person name="Kalinowski J."/>
            <person name="Ruckert C."/>
        </authorList>
    </citation>
    <scope>NUCLEOTIDE SEQUENCE</scope>
    <source>
        <strain evidence="3">JCM 14371</strain>
    </source>
</reference>
<evidence type="ECO:0000259" key="2">
    <source>
        <dbReference type="Pfam" id="PF13628"/>
    </source>
</evidence>
<sequence length="167" mass="17842">MKNALVLTALVIGTTASAAMMLTTTDEAFVPKAAMGNQFELEAAKMAETMSMDAKVKSYAAKMITDHTKLGAQVKAAVMKADPKMMVPAKVSPAQQKMLDALKASGKNFDTLYKKDMVASHAETYALFQKYAMAADANAGLKMVIKAALPTVKMHLDMAKGLPTMSM</sequence>
<dbReference type="EMBL" id="BMOE01000001">
    <property type="protein sequence ID" value="GGJ65204.1"/>
    <property type="molecule type" value="Genomic_DNA"/>
</dbReference>
<dbReference type="AlphaFoldDB" id="A0A917UKX8"/>
<dbReference type="RefSeq" id="WP_188960739.1">
    <property type="nucleotide sequence ID" value="NZ_BMOE01000001.1"/>
</dbReference>
<name>A0A917UKX8_9DEIO</name>
<keyword evidence="1" id="KW-0732">Signal</keyword>
<accession>A0A917UKX8</accession>
<comment type="caution">
    <text evidence="3">The sequence shown here is derived from an EMBL/GenBank/DDBJ whole genome shotgun (WGS) entry which is preliminary data.</text>
</comment>
<evidence type="ECO:0000313" key="4">
    <source>
        <dbReference type="Proteomes" id="UP000635726"/>
    </source>
</evidence>
<reference evidence="3" key="2">
    <citation type="submission" date="2020-09" db="EMBL/GenBank/DDBJ databases">
        <authorList>
            <person name="Sun Q."/>
            <person name="Ohkuma M."/>
        </authorList>
    </citation>
    <scope>NUCLEOTIDE SEQUENCE</scope>
    <source>
        <strain evidence="3">JCM 14371</strain>
    </source>
</reference>
<dbReference type="PANTHER" id="PTHR38593">
    <property type="entry name" value="BLR2558 PROTEIN"/>
    <property type="match status" value="1"/>
</dbReference>
<feature type="domain" description="DUF4142" evidence="2">
    <location>
        <begin position="25"/>
        <end position="162"/>
    </location>
</feature>
<proteinExistence type="predicted"/>
<gene>
    <name evidence="3" type="ORF">GCM10008939_06390</name>
</gene>
<dbReference type="InterPro" id="IPR012347">
    <property type="entry name" value="Ferritin-like"/>
</dbReference>